<dbReference type="PANTHER" id="PTHR47396:SF1">
    <property type="entry name" value="ATP-DEPENDENT HELICASE IRC3-RELATED"/>
    <property type="match status" value="1"/>
</dbReference>
<gene>
    <name evidence="3" type="ORF">C672_1872</name>
</gene>
<evidence type="ECO:0000313" key="4">
    <source>
        <dbReference type="Proteomes" id="UP000015688"/>
    </source>
</evidence>
<proteinExistence type="predicted"/>
<keyword evidence="3" id="KW-0067">ATP-binding</keyword>
<dbReference type="AlphaFoldDB" id="T4VN44"/>
<dbReference type="Pfam" id="PF04851">
    <property type="entry name" value="ResIII"/>
    <property type="match status" value="1"/>
</dbReference>
<evidence type="ECO:0000259" key="1">
    <source>
        <dbReference type="PROSITE" id="PS51192"/>
    </source>
</evidence>
<dbReference type="Gene3D" id="3.40.50.300">
    <property type="entry name" value="P-loop containing nucleotide triphosphate hydrolases"/>
    <property type="match status" value="2"/>
</dbReference>
<dbReference type="RefSeq" id="WP_021433036.1">
    <property type="nucleotide sequence ID" value="NZ_AVNC01000015.1"/>
</dbReference>
<dbReference type="Proteomes" id="UP000015688">
    <property type="component" value="Unassembled WGS sequence"/>
</dbReference>
<dbReference type="SMART" id="SM00487">
    <property type="entry name" value="DEXDc"/>
    <property type="match status" value="1"/>
</dbReference>
<keyword evidence="3" id="KW-0547">Nucleotide-binding</keyword>
<dbReference type="Pfam" id="PF00271">
    <property type="entry name" value="Helicase_C"/>
    <property type="match status" value="1"/>
</dbReference>
<reference evidence="3 4" key="1">
    <citation type="submission" date="2013-06" db="EMBL/GenBank/DDBJ databases">
        <authorList>
            <person name="Walk S."/>
            <person name="Aronoff D."/>
            <person name="Young V.Y."/>
            <person name="Marsh J."/>
            <person name="Harrison L."/>
            <person name="Daugherty S.C."/>
            <person name="Shefchek K.A."/>
            <person name="Hine E.E."/>
            <person name="Tallon L.J."/>
            <person name="Sadzewicz L.K."/>
            <person name="Rasko D.A."/>
        </authorList>
    </citation>
    <scope>NUCLEOTIDE SEQUENCE [LARGE SCALE GENOMIC DNA]</scope>
    <source>
        <strain evidence="3 4">ATCC 638</strain>
    </source>
</reference>
<dbReference type="InterPro" id="IPR014001">
    <property type="entry name" value="Helicase_ATP-bd"/>
</dbReference>
<accession>T4VN44</accession>
<feature type="domain" description="Helicase C-terminal" evidence="2">
    <location>
        <begin position="206"/>
        <end position="357"/>
    </location>
</feature>
<dbReference type="GO" id="GO:0005829">
    <property type="term" value="C:cytosol"/>
    <property type="evidence" value="ECO:0007669"/>
    <property type="project" value="TreeGrafter"/>
</dbReference>
<evidence type="ECO:0000313" key="3">
    <source>
        <dbReference type="EMBL" id="EQK42928.1"/>
    </source>
</evidence>
<dbReference type="PATRIC" id="fig|1233171.3.peg.1761"/>
<dbReference type="PROSITE" id="PS51194">
    <property type="entry name" value="HELICASE_CTER"/>
    <property type="match status" value="1"/>
</dbReference>
<feature type="domain" description="Helicase ATP-binding" evidence="1">
    <location>
        <begin position="19"/>
        <end position="169"/>
    </location>
</feature>
<dbReference type="SUPFAM" id="SSF52540">
    <property type="entry name" value="P-loop containing nucleoside triphosphate hydrolases"/>
    <property type="match status" value="1"/>
</dbReference>
<dbReference type="GO" id="GO:0005524">
    <property type="term" value="F:ATP binding"/>
    <property type="evidence" value="ECO:0007669"/>
    <property type="project" value="InterPro"/>
</dbReference>
<sequence length="531" mass="61996">MSGKKLNLKWVSDEIGNDYKEWKRGDIITINAQTGTGKTFFIKNVLIPHMAYEKMLIVANRVNLKRQLKKDLCKYYNKPLPTDLSDLDNLNVIGDVTIMSYQQLGNIIHDSNYGKEKLDLSMYDYIICDEAHFFMTDAGFNNKCDLVFFELVRKKHDAIKIFISATMDEIYPTIQAGAEDTNSNLIGKKYNTGVDYSYVNTKYFRNLNDIAKLIKNDKTDEKWLIFVKSKDDGEKLENQLKDICSCEFITRETNIKKSENLRNIISDSNFVSKVLITTKVMDNGINIDDDKLKNMVIMTYDNVSFIQMLGRLRVDIENAPRLNLFIPLFNRSNFNPLITKIYEPRIEMIKLFEKERTEFNRIYDRSDKLPSSIFIKINGAVDINILGRVRLDNDYEFVKNIDGKLKNDEFAYIKQQLKWIGLENEFNKENLIEHVVDKKVKIELGEFLETACNDDARFSKDILKNTMLNIINKDNNLMVKFNKLDGGNKRDKGMKKINELLISENYDYIVGSKRETINGVRDYYWRVLRNI</sequence>
<comment type="caution">
    <text evidence="3">The sequence shown here is derived from an EMBL/GenBank/DDBJ whole genome shotgun (WGS) entry which is preliminary data.</text>
</comment>
<evidence type="ECO:0000259" key="2">
    <source>
        <dbReference type="PROSITE" id="PS51194"/>
    </source>
</evidence>
<dbReference type="GO" id="GO:0003677">
    <property type="term" value="F:DNA binding"/>
    <property type="evidence" value="ECO:0007669"/>
    <property type="project" value="InterPro"/>
</dbReference>
<organism evidence="3 4">
    <name type="scientific">Paraclostridium bifermentans ATCC 638 = DSM 14991</name>
    <dbReference type="NCBI Taxonomy" id="1233171"/>
    <lineage>
        <taxon>Bacteria</taxon>
        <taxon>Bacillati</taxon>
        <taxon>Bacillota</taxon>
        <taxon>Clostridia</taxon>
        <taxon>Peptostreptococcales</taxon>
        <taxon>Peptostreptococcaceae</taxon>
        <taxon>Paraclostridium</taxon>
    </lineage>
</organism>
<dbReference type="InterPro" id="IPR050742">
    <property type="entry name" value="Helicase_Restrict-Modif_Enz"/>
</dbReference>
<dbReference type="EMBL" id="AVNC01000015">
    <property type="protein sequence ID" value="EQK42928.1"/>
    <property type="molecule type" value="Genomic_DNA"/>
</dbReference>
<dbReference type="InterPro" id="IPR001650">
    <property type="entry name" value="Helicase_C-like"/>
</dbReference>
<dbReference type="PANTHER" id="PTHR47396">
    <property type="entry name" value="TYPE I RESTRICTION ENZYME ECOKI R PROTEIN"/>
    <property type="match status" value="1"/>
</dbReference>
<keyword evidence="3" id="KW-0378">Hydrolase</keyword>
<dbReference type="InterPro" id="IPR006935">
    <property type="entry name" value="Helicase/UvrB_N"/>
</dbReference>
<protein>
    <submittedName>
        <fullName evidence="3">DEAD/DEAH box helicase family protein</fullName>
    </submittedName>
</protein>
<dbReference type="PROSITE" id="PS51192">
    <property type="entry name" value="HELICASE_ATP_BIND_1"/>
    <property type="match status" value="1"/>
</dbReference>
<dbReference type="GO" id="GO:0016787">
    <property type="term" value="F:hydrolase activity"/>
    <property type="evidence" value="ECO:0007669"/>
    <property type="project" value="InterPro"/>
</dbReference>
<name>T4VN44_PARBF</name>
<keyword evidence="3" id="KW-0347">Helicase</keyword>
<dbReference type="InterPro" id="IPR027417">
    <property type="entry name" value="P-loop_NTPase"/>
</dbReference>
<dbReference type="GO" id="GO:0004386">
    <property type="term" value="F:helicase activity"/>
    <property type="evidence" value="ECO:0007669"/>
    <property type="project" value="UniProtKB-KW"/>
</dbReference>
<dbReference type="GeneID" id="67472717"/>